<dbReference type="Pfam" id="PF12099">
    <property type="entry name" value="DUF3575"/>
    <property type="match status" value="1"/>
</dbReference>
<dbReference type="Proteomes" id="UP000266005">
    <property type="component" value="Unassembled WGS sequence"/>
</dbReference>
<name>A0A399S4K8_9BACT</name>
<evidence type="ECO:0000256" key="1">
    <source>
        <dbReference type="SAM" id="SignalP"/>
    </source>
</evidence>
<feature type="chain" id="PRO_5017220518" evidence="1">
    <location>
        <begin position="23"/>
        <end position="199"/>
    </location>
</feature>
<feature type="signal peptide" evidence="1">
    <location>
        <begin position="1"/>
        <end position="22"/>
    </location>
</feature>
<comment type="caution">
    <text evidence="2">The sequence shown here is derived from an EMBL/GenBank/DDBJ whole genome shotgun (WGS) entry which is preliminary data.</text>
</comment>
<gene>
    <name evidence="2" type="ORF">D1627_11255</name>
</gene>
<keyword evidence="1" id="KW-0732">Signal</keyword>
<keyword evidence="3" id="KW-1185">Reference proteome</keyword>
<protein>
    <submittedName>
        <fullName evidence="2">DUF3575 domain-containing protein</fullName>
    </submittedName>
</protein>
<proteinExistence type="predicted"/>
<evidence type="ECO:0000313" key="2">
    <source>
        <dbReference type="EMBL" id="RIJ37674.1"/>
    </source>
</evidence>
<sequence length="199" mass="21454">MKKITLLLLIVCLLGFTSAALAQVRRQAPAPRRAVIKANVLSPFVLTASGFVEYAFTPQISGQFGAFTTGASYKDVDFEGYGFTPEVRYYLSDTKQAPNGFYVAGYGRILNYKLTVEKEENEEKKTYTATYAPVGAGVAAGNQFIFNSGISLDLFMGVGVNGGSLKVNSGTEEDFDLGFLNLVGSGVRFRPGITVGYSF</sequence>
<accession>A0A399S4K8</accession>
<dbReference type="OrthoDB" id="1118958at2"/>
<dbReference type="AlphaFoldDB" id="A0A399S4K8"/>
<evidence type="ECO:0000313" key="3">
    <source>
        <dbReference type="Proteomes" id="UP000266005"/>
    </source>
</evidence>
<organism evidence="2 3">
    <name type="scientific">Pontibacter oryzae</name>
    <dbReference type="NCBI Taxonomy" id="2304593"/>
    <lineage>
        <taxon>Bacteria</taxon>
        <taxon>Pseudomonadati</taxon>
        <taxon>Bacteroidota</taxon>
        <taxon>Cytophagia</taxon>
        <taxon>Cytophagales</taxon>
        <taxon>Hymenobacteraceae</taxon>
        <taxon>Pontibacter</taxon>
    </lineage>
</organism>
<reference evidence="3" key="1">
    <citation type="submission" date="2018-08" db="EMBL/GenBank/DDBJ databases">
        <title>Mucilaginibacter sp. MYSH2.</title>
        <authorList>
            <person name="Seo T."/>
        </authorList>
    </citation>
    <scope>NUCLEOTIDE SEQUENCE [LARGE SCALE GENOMIC DNA]</scope>
    <source>
        <strain evidence="3">KIRAN</strain>
    </source>
</reference>
<dbReference type="EMBL" id="QWGE01000003">
    <property type="protein sequence ID" value="RIJ37674.1"/>
    <property type="molecule type" value="Genomic_DNA"/>
</dbReference>
<dbReference type="RefSeq" id="WP_119432331.1">
    <property type="nucleotide sequence ID" value="NZ_QWGE01000003.1"/>
</dbReference>
<dbReference type="InterPro" id="IPR021958">
    <property type="entry name" value="DUF3575"/>
</dbReference>